<sequence>MHMSTMIECKFCHILLPGDSRYCYMCGNAVAGAITSEHRLESGVKSAAESSIAKKQEQLSEEHILTSISSRNALTDVYQAQSTLPVTDPHATIFDADLPVREQEESSLSRASAPASLPITGEVVLSAELESSEALSPAKEAIMEGVGEATVAEQGVVQAEATVVRPTEQPANEHPQPLFAEDSPIEGEKTVLQDTPFFEDNDPANATTDPCMPVVAPRIQNPYVEPVYNYEVPAGYIMPSSISVAPATARRASRSRAVMAASTVLVLLAAVTGLIVAGWVRTHAETPVPMLSVSGSASAGSTLIIHGSHFIPNGTVSILVDNASLASGNSGIQAKIQMAALGMMQLQSSTASAATVVRSDGTFEKSFVVPKSWQPGSSHTIRASESGPDGNTVNAQLLVKVDDMVHTPQQTPVPGVNPKTTVIPVSTVIPVVPTYPGPPVQPTPVPKKTPTPKPVKTPTPKPTPKPTKAPTATPTPVPTVTPTPVPTQAPTPTPVPPTPTPVPTQAPTPTPVPPTPTPVPPTPTPTPIPVEPTPTPTPVPPTPTPVPPTPTPTPVPPTPTPTPVPPTPTPIHRGKPTPIAAPTDTPTPVTTGSLPPVPPVPPVPTVTSTSTPTSLSRPTRIPGL</sequence>
<dbReference type="AlphaFoldDB" id="A0A8J3IJK9"/>
<keyword evidence="4" id="KW-1185">Reference proteome</keyword>
<accession>A0A8J3IJK9</accession>
<gene>
    <name evidence="3" type="ORF">KSF_026770</name>
</gene>
<feature type="compositionally biased region" description="Low complexity" evidence="1">
    <location>
        <begin position="576"/>
        <end position="594"/>
    </location>
</feature>
<feature type="compositionally biased region" description="Low complexity" evidence="1">
    <location>
        <begin position="605"/>
        <end position="624"/>
    </location>
</feature>
<feature type="compositionally biased region" description="Pro residues" evidence="1">
    <location>
        <begin position="433"/>
        <end position="569"/>
    </location>
</feature>
<keyword evidence="2" id="KW-1133">Transmembrane helix</keyword>
<evidence type="ECO:0000256" key="1">
    <source>
        <dbReference type="SAM" id="MobiDB-lite"/>
    </source>
</evidence>
<dbReference type="Proteomes" id="UP000597444">
    <property type="component" value="Unassembled WGS sequence"/>
</dbReference>
<feature type="transmembrane region" description="Helical" evidence="2">
    <location>
        <begin position="257"/>
        <end position="280"/>
    </location>
</feature>
<reference evidence="3" key="1">
    <citation type="submission" date="2020-10" db="EMBL/GenBank/DDBJ databases">
        <title>Taxonomic study of unclassified bacteria belonging to the class Ktedonobacteria.</title>
        <authorList>
            <person name="Yabe S."/>
            <person name="Wang C.M."/>
            <person name="Zheng Y."/>
            <person name="Sakai Y."/>
            <person name="Cavaletti L."/>
            <person name="Monciardini P."/>
            <person name="Donadio S."/>
        </authorList>
    </citation>
    <scope>NUCLEOTIDE SEQUENCE</scope>
    <source>
        <strain evidence="3">ID150040</strain>
    </source>
</reference>
<feature type="region of interest" description="Disordered" evidence="1">
    <location>
        <begin position="430"/>
        <end position="624"/>
    </location>
</feature>
<organism evidence="3 4">
    <name type="scientific">Reticulibacter mediterranei</name>
    <dbReference type="NCBI Taxonomy" id="2778369"/>
    <lineage>
        <taxon>Bacteria</taxon>
        <taxon>Bacillati</taxon>
        <taxon>Chloroflexota</taxon>
        <taxon>Ktedonobacteria</taxon>
        <taxon>Ktedonobacterales</taxon>
        <taxon>Reticulibacteraceae</taxon>
        <taxon>Reticulibacter</taxon>
    </lineage>
</organism>
<keyword evidence="2" id="KW-0472">Membrane</keyword>
<evidence type="ECO:0000256" key="2">
    <source>
        <dbReference type="SAM" id="Phobius"/>
    </source>
</evidence>
<comment type="caution">
    <text evidence="3">The sequence shown here is derived from an EMBL/GenBank/DDBJ whole genome shotgun (WGS) entry which is preliminary data.</text>
</comment>
<dbReference type="PRINTS" id="PR01217">
    <property type="entry name" value="PRICHEXTENSN"/>
</dbReference>
<evidence type="ECO:0000313" key="4">
    <source>
        <dbReference type="Proteomes" id="UP000597444"/>
    </source>
</evidence>
<evidence type="ECO:0000313" key="3">
    <source>
        <dbReference type="EMBL" id="GHO92629.1"/>
    </source>
</evidence>
<name>A0A8J3IJK9_9CHLR</name>
<keyword evidence="2" id="KW-0812">Transmembrane</keyword>
<dbReference type="EMBL" id="BNJK01000001">
    <property type="protein sequence ID" value="GHO92629.1"/>
    <property type="molecule type" value="Genomic_DNA"/>
</dbReference>
<protein>
    <submittedName>
        <fullName evidence="3">Uncharacterized protein</fullName>
    </submittedName>
</protein>
<proteinExistence type="predicted"/>
<feature type="compositionally biased region" description="Pro residues" evidence="1">
    <location>
        <begin position="595"/>
        <end position="604"/>
    </location>
</feature>